<feature type="transmembrane region" description="Helical" evidence="6">
    <location>
        <begin position="6"/>
        <end position="32"/>
    </location>
</feature>
<dbReference type="GO" id="GO:0006825">
    <property type="term" value="P:copper ion transport"/>
    <property type="evidence" value="ECO:0007669"/>
    <property type="project" value="InterPro"/>
</dbReference>
<dbReference type="InterPro" id="IPR008457">
    <property type="entry name" value="Cu-R_CopD_dom"/>
</dbReference>
<evidence type="ECO:0000256" key="5">
    <source>
        <dbReference type="ARBA" id="ARBA00023136"/>
    </source>
</evidence>
<organism evidence="8 9">
    <name type="scientific">Massilia cavernae</name>
    <dbReference type="NCBI Taxonomy" id="2320864"/>
    <lineage>
        <taxon>Bacteria</taxon>
        <taxon>Pseudomonadati</taxon>
        <taxon>Pseudomonadota</taxon>
        <taxon>Betaproteobacteria</taxon>
        <taxon>Burkholderiales</taxon>
        <taxon>Oxalobacteraceae</taxon>
        <taxon>Telluria group</taxon>
        <taxon>Massilia</taxon>
    </lineage>
</organism>
<accession>A0A418XY13</accession>
<proteinExistence type="predicted"/>
<dbReference type="RefSeq" id="WP_119810604.1">
    <property type="nucleotide sequence ID" value="NZ_QYUP01000093.1"/>
</dbReference>
<evidence type="ECO:0000256" key="4">
    <source>
        <dbReference type="ARBA" id="ARBA00022989"/>
    </source>
</evidence>
<feature type="domain" description="Copper resistance protein D" evidence="7">
    <location>
        <begin position="191"/>
        <end position="288"/>
    </location>
</feature>
<dbReference type="PANTHER" id="PTHR34820">
    <property type="entry name" value="INNER MEMBRANE PROTEIN YEBZ"/>
    <property type="match status" value="1"/>
</dbReference>
<feature type="transmembrane region" description="Helical" evidence="6">
    <location>
        <begin position="94"/>
        <end position="114"/>
    </location>
</feature>
<evidence type="ECO:0000259" key="7">
    <source>
        <dbReference type="Pfam" id="PF05425"/>
    </source>
</evidence>
<evidence type="ECO:0000313" key="8">
    <source>
        <dbReference type="EMBL" id="RJG17866.1"/>
    </source>
</evidence>
<evidence type="ECO:0000256" key="6">
    <source>
        <dbReference type="SAM" id="Phobius"/>
    </source>
</evidence>
<feature type="transmembrane region" description="Helical" evidence="6">
    <location>
        <begin position="230"/>
        <end position="248"/>
    </location>
</feature>
<dbReference type="PANTHER" id="PTHR34820:SF4">
    <property type="entry name" value="INNER MEMBRANE PROTEIN YEBZ"/>
    <property type="match status" value="1"/>
</dbReference>
<feature type="transmembrane region" description="Helical" evidence="6">
    <location>
        <begin position="53"/>
        <end position="74"/>
    </location>
</feature>
<dbReference type="EMBL" id="QYUP01000093">
    <property type="protein sequence ID" value="RJG17866.1"/>
    <property type="molecule type" value="Genomic_DNA"/>
</dbReference>
<gene>
    <name evidence="8" type="ORF">D3872_09825</name>
</gene>
<feature type="transmembrane region" description="Helical" evidence="6">
    <location>
        <begin position="189"/>
        <end position="210"/>
    </location>
</feature>
<protein>
    <submittedName>
        <fullName evidence="8">Copper resistance protein CopD</fullName>
    </submittedName>
</protein>
<evidence type="ECO:0000313" key="9">
    <source>
        <dbReference type="Proteomes" id="UP000284006"/>
    </source>
</evidence>
<dbReference type="OrthoDB" id="8753116at2"/>
<dbReference type="AlphaFoldDB" id="A0A418XY13"/>
<name>A0A418XY13_9BURK</name>
<dbReference type="Proteomes" id="UP000284006">
    <property type="component" value="Unassembled WGS sequence"/>
</dbReference>
<comment type="caution">
    <text evidence="8">The sequence shown here is derived from an EMBL/GenBank/DDBJ whole genome shotgun (WGS) entry which is preliminary data.</text>
</comment>
<evidence type="ECO:0000256" key="2">
    <source>
        <dbReference type="ARBA" id="ARBA00022475"/>
    </source>
</evidence>
<reference evidence="8 9" key="1">
    <citation type="submission" date="2018-09" db="EMBL/GenBank/DDBJ databases">
        <authorList>
            <person name="Zhu H."/>
        </authorList>
    </citation>
    <scope>NUCLEOTIDE SEQUENCE [LARGE SCALE GENOMIC DNA]</scope>
    <source>
        <strain evidence="8 9">K1S02-61</strain>
    </source>
</reference>
<dbReference type="InterPro" id="IPR032694">
    <property type="entry name" value="CopC/D"/>
</dbReference>
<feature type="transmembrane region" description="Helical" evidence="6">
    <location>
        <begin position="269"/>
        <end position="288"/>
    </location>
</feature>
<comment type="subcellular location">
    <subcellularLocation>
        <location evidence="1">Cell membrane</location>
        <topology evidence="1">Multi-pass membrane protein</topology>
    </subcellularLocation>
</comment>
<evidence type="ECO:0000256" key="3">
    <source>
        <dbReference type="ARBA" id="ARBA00022692"/>
    </source>
</evidence>
<keyword evidence="5 6" id="KW-0472">Membrane</keyword>
<evidence type="ECO:0000256" key="1">
    <source>
        <dbReference type="ARBA" id="ARBA00004651"/>
    </source>
</evidence>
<keyword evidence="3 6" id="KW-0812">Transmembrane</keyword>
<keyword evidence="4 6" id="KW-1133">Transmembrane helix</keyword>
<feature type="transmembrane region" description="Helical" evidence="6">
    <location>
        <begin position="121"/>
        <end position="139"/>
    </location>
</feature>
<feature type="transmembrane region" description="Helical" evidence="6">
    <location>
        <begin position="159"/>
        <end position="177"/>
    </location>
</feature>
<sequence>MDAVSLPQVVFTFLLNASFACMVGTASARYWLRTAAAPWQRPVNGLLDRGEGAAALLCMLATCGAVWAAAAVMAGVPLAEAVPAIPLMVSGTSVGQAACMGAMALALVIAFRLASRGTARFGAAIAILLLVFAASRASVSHAGEHGLLSIDMAIELAHLVLIALWTGGVAVAAWVVLPRAGRRDAALHAYLDSLSTWAGVALAGIVASGIYNSWQRLNAVAELADPGYGMTLTVKVALVAGAVLIGAYNKFAGFPGARSSSPMMDRVILLLRIESVLLFGALLAAAMLTSQQPPAAQ</sequence>
<keyword evidence="9" id="KW-1185">Reference proteome</keyword>
<keyword evidence="2" id="KW-1003">Cell membrane</keyword>
<dbReference type="Pfam" id="PF05425">
    <property type="entry name" value="CopD"/>
    <property type="match status" value="1"/>
</dbReference>
<dbReference type="GO" id="GO:0005886">
    <property type="term" value="C:plasma membrane"/>
    <property type="evidence" value="ECO:0007669"/>
    <property type="project" value="UniProtKB-SubCell"/>
</dbReference>